<feature type="domain" description="HTH cro/C1-type" evidence="1">
    <location>
        <begin position="13"/>
        <end position="72"/>
    </location>
</feature>
<proteinExistence type="predicted"/>
<dbReference type="InterPro" id="IPR001387">
    <property type="entry name" value="Cro/C1-type_HTH"/>
</dbReference>
<dbReference type="SUPFAM" id="SSF47413">
    <property type="entry name" value="lambda repressor-like DNA-binding domains"/>
    <property type="match status" value="1"/>
</dbReference>
<dbReference type="Proteomes" id="UP000070366">
    <property type="component" value="Unassembled WGS sequence"/>
</dbReference>
<sequence length="81" mass="9414">MQKLKNSNMGYTLRALRKVNGYTQDQLVAKLNLMGIEINRNVYSRIETCELNIPVNLLVGLQEIYSCTFDDFFRAPEDILR</sequence>
<evidence type="ECO:0000313" key="2">
    <source>
        <dbReference type="EMBL" id="KXK66896.1"/>
    </source>
</evidence>
<dbReference type="PROSITE" id="PS50943">
    <property type="entry name" value="HTH_CROC1"/>
    <property type="match status" value="1"/>
</dbReference>
<dbReference type="CDD" id="cd00093">
    <property type="entry name" value="HTH_XRE"/>
    <property type="match status" value="1"/>
</dbReference>
<dbReference type="KEGG" id="cmiu:B1H56_06570"/>
<dbReference type="EMBL" id="LSZW01000023">
    <property type="protein sequence ID" value="KXK66896.1"/>
    <property type="molecule type" value="Genomic_DNA"/>
</dbReference>
<name>A0A136Q8I9_9FIRM</name>
<dbReference type="AlphaFoldDB" id="A0A136Q8I9"/>
<dbReference type="Gene3D" id="1.10.260.40">
    <property type="entry name" value="lambda repressor-like DNA-binding domains"/>
    <property type="match status" value="1"/>
</dbReference>
<dbReference type="RefSeq" id="WP_066523371.1">
    <property type="nucleotide sequence ID" value="NZ_CABMOF010000017.1"/>
</dbReference>
<evidence type="ECO:0000313" key="3">
    <source>
        <dbReference type="Proteomes" id="UP000070366"/>
    </source>
</evidence>
<keyword evidence="3" id="KW-1185">Reference proteome</keyword>
<dbReference type="OrthoDB" id="199610at2"/>
<accession>A0A136Q8I9</accession>
<comment type="caution">
    <text evidence="2">The sequence shown here is derived from an EMBL/GenBank/DDBJ whole genome shotgun (WGS) entry which is preliminary data.</text>
</comment>
<protein>
    <recommendedName>
        <fullName evidence="1">HTH cro/C1-type domain-containing protein</fullName>
    </recommendedName>
</protein>
<gene>
    <name evidence="2" type="ORF">HMPREF3293_00284</name>
</gene>
<reference evidence="2 3" key="1">
    <citation type="submission" date="2016-02" db="EMBL/GenBank/DDBJ databases">
        <authorList>
            <person name="Wen L."/>
            <person name="He K."/>
            <person name="Yang H."/>
        </authorList>
    </citation>
    <scope>NUCLEOTIDE SEQUENCE [LARGE SCALE GENOMIC DNA]</scope>
    <source>
        <strain evidence="2 3">DSM 22607</strain>
    </source>
</reference>
<dbReference type="InterPro" id="IPR010982">
    <property type="entry name" value="Lambda_DNA-bd_dom_sf"/>
</dbReference>
<evidence type="ECO:0000259" key="1">
    <source>
        <dbReference type="PROSITE" id="PS50943"/>
    </source>
</evidence>
<dbReference type="GO" id="GO:0003677">
    <property type="term" value="F:DNA binding"/>
    <property type="evidence" value="ECO:0007669"/>
    <property type="project" value="InterPro"/>
</dbReference>
<organism evidence="2 3">
    <name type="scientific">Christensenella minuta</name>
    <dbReference type="NCBI Taxonomy" id="626937"/>
    <lineage>
        <taxon>Bacteria</taxon>
        <taxon>Bacillati</taxon>
        <taxon>Bacillota</taxon>
        <taxon>Clostridia</taxon>
        <taxon>Christensenellales</taxon>
        <taxon>Christensenellaceae</taxon>
        <taxon>Christensenella</taxon>
    </lineage>
</organism>